<dbReference type="PRINTS" id="PR00119">
    <property type="entry name" value="CATATPASE"/>
</dbReference>
<comment type="subcellular location">
    <subcellularLocation>
        <location evidence="10">Cell membrane</location>
        <topology evidence="10">Multi-pass membrane protein</topology>
    </subcellularLocation>
    <subcellularLocation>
        <location evidence="1">Membrane</location>
        <topology evidence="1">Multi-pass membrane protein</topology>
    </subcellularLocation>
</comment>
<dbReference type="SUPFAM" id="SSF81653">
    <property type="entry name" value="Calcium ATPase, transduction domain A"/>
    <property type="match status" value="1"/>
</dbReference>
<dbReference type="GO" id="GO:0005524">
    <property type="term" value="F:ATP binding"/>
    <property type="evidence" value="ECO:0007669"/>
    <property type="project" value="UniProtKB-UniRule"/>
</dbReference>
<comment type="caution">
    <text evidence="12">The sequence shown here is derived from an EMBL/GenBank/DDBJ whole genome shotgun (WGS) entry which is preliminary data.</text>
</comment>
<keyword evidence="10" id="KW-0460">Magnesium</keyword>
<dbReference type="InterPro" id="IPR059000">
    <property type="entry name" value="ATPase_P-type_domA"/>
</dbReference>
<dbReference type="Pfam" id="PF13246">
    <property type="entry name" value="Cation_ATPase"/>
    <property type="match status" value="1"/>
</dbReference>
<keyword evidence="14" id="KW-1185">Reference proteome</keyword>
<dbReference type="OrthoDB" id="116380at2759"/>
<dbReference type="InterPro" id="IPR023298">
    <property type="entry name" value="ATPase_P-typ_TM_dom_sf"/>
</dbReference>
<keyword evidence="10" id="KW-0375">Hydrogen ion transport</keyword>
<dbReference type="PROSITE" id="PS00154">
    <property type="entry name" value="ATPASE_E1_E2"/>
    <property type="match status" value="1"/>
</dbReference>
<evidence type="ECO:0000256" key="9">
    <source>
        <dbReference type="ARBA" id="ARBA00023136"/>
    </source>
</evidence>
<dbReference type="SUPFAM" id="SSF81665">
    <property type="entry name" value="Calcium ATPase, transmembrane domain M"/>
    <property type="match status" value="1"/>
</dbReference>
<dbReference type="InterPro" id="IPR001757">
    <property type="entry name" value="P_typ_ATPase"/>
</dbReference>
<dbReference type="Pfam" id="PF00122">
    <property type="entry name" value="E1-E2_ATPase"/>
    <property type="match status" value="1"/>
</dbReference>
<evidence type="ECO:0000256" key="7">
    <source>
        <dbReference type="ARBA" id="ARBA00022967"/>
    </source>
</evidence>
<keyword evidence="5 10" id="KW-0547">Nucleotide-binding</keyword>
<dbReference type="NCBIfam" id="TIGR01494">
    <property type="entry name" value="ATPase_P-type"/>
    <property type="match status" value="1"/>
</dbReference>
<dbReference type="Gene3D" id="3.40.1110.10">
    <property type="entry name" value="Calcium-transporting ATPase, cytoplasmic domain N"/>
    <property type="match status" value="1"/>
</dbReference>
<dbReference type="SUPFAM" id="SSF81660">
    <property type="entry name" value="Metal cation-transporting ATPase, ATP-binding domain N"/>
    <property type="match status" value="1"/>
</dbReference>
<keyword evidence="10" id="KW-0813">Transport</keyword>
<dbReference type="EMBL" id="CAJNOJ010000034">
    <property type="protein sequence ID" value="CAF0907635.1"/>
    <property type="molecule type" value="Genomic_DNA"/>
</dbReference>
<keyword evidence="7 10" id="KW-1278">Translocase</keyword>
<dbReference type="Proteomes" id="UP000663828">
    <property type="component" value="Unassembled WGS sequence"/>
</dbReference>
<dbReference type="InterPro" id="IPR006534">
    <property type="entry name" value="P-type_ATPase_IIIA"/>
</dbReference>
<keyword evidence="6 10" id="KW-0067">ATP-binding</keyword>
<dbReference type="InterPro" id="IPR018303">
    <property type="entry name" value="ATPase_P-typ_P_site"/>
</dbReference>
<dbReference type="GO" id="GO:0120029">
    <property type="term" value="P:proton export across plasma membrane"/>
    <property type="evidence" value="ECO:0007669"/>
    <property type="project" value="UniProtKB-UniRule"/>
</dbReference>
<dbReference type="GO" id="GO:0016887">
    <property type="term" value="F:ATP hydrolysis activity"/>
    <property type="evidence" value="ECO:0007669"/>
    <property type="project" value="InterPro"/>
</dbReference>
<comment type="similarity">
    <text evidence="2 10">Belongs to the cation transport ATPase (P-type) (TC 3.A.3) family. Type IIIA subfamily.</text>
</comment>
<feature type="domain" description="Cation-transporting P-type ATPase N-terminal" evidence="11">
    <location>
        <begin position="36"/>
        <end position="108"/>
    </location>
</feature>
<comment type="catalytic activity">
    <reaction evidence="10">
        <text>ATP + H2O + H(+)(in) = ADP + phosphate + 2 H(+)(out)</text>
        <dbReference type="Rhea" id="RHEA:20852"/>
        <dbReference type="ChEBI" id="CHEBI:15377"/>
        <dbReference type="ChEBI" id="CHEBI:15378"/>
        <dbReference type="ChEBI" id="CHEBI:30616"/>
        <dbReference type="ChEBI" id="CHEBI:43474"/>
        <dbReference type="ChEBI" id="CHEBI:456216"/>
        <dbReference type="EC" id="7.1.2.1"/>
    </reaction>
</comment>
<keyword evidence="9 10" id="KW-0472">Membrane</keyword>
<dbReference type="EMBL" id="CAJNOR010005385">
    <property type="protein sequence ID" value="CAF1560047.1"/>
    <property type="molecule type" value="Genomic_DNA"/>
</dbReference>
<dbReference type="Proteomes" id="UP000663852">
    <property type="component" value="Unassembled WGS sequence"/>
</dbReference>
<evidence type="ECO:0000313" key="14">
    <source>
        <dbReference type="Proteomes" id="UP000663828"/>
    </source>
</evidence>
<dbReference type="NCBIfam" id="TIGR01647">
    <property type="entry name" value="ATPase-IIIA_H"/>
    <property type="match status" value="1"/>
</dbReference>
<organism evidence="12 15">
    <name type="scientific">Adineta ricciae</name>
    <name type="common">Rotifer</name>
    <dbReference type="NCBI Taxonomy" id="249248"/>
    <lineage>
        <taxon>Eukaryota</taxon>
        <taxon>Metazoa</taxon>
        <taxon>Spiralia</taxon>
        <taxon>Gnathifera</taxon>
        <taxon>Rotifera</taxon>
        <taxon>Eurotatoria</taxon>
        <taxon>Bdelloidea</taxon>
        <taxon>Adinetida</taxon>
        <taxon>Adinetidae</taxon>
        <taxon>Adineta</taxon>
    </lineage>
</organism>
<evidence type="ECO:0000256" key="5">
    <source>
        <dbReference type="ARBA" id="ARBA00022741"/>
    </source>
</evidence>
<dbReference type="FunFam" id="3.40.1110.10:FF:000005">
    <property type="entry name" value="Plasma membrane ATPase"/>
    <property type="match status" value="1"/>
</dbReference>
<dbReference type="SMART" id="SM00831">
    <property type="entry name" value="Cation_ATPase_N"/>
    <property type="match status" value="1"/>
</dbReference>
<name>A0A814A4V9_ADIRI</name>
<dbReference type="InterPro" id="IPR008250">
    <property type="entry name" value="ATPase_P-typ_transduc_dom_A_sf"/>
</dbReference>
<dbReference type="Gene3D" id="1.20.1110.10">
    <property type="entry name" value="Calcium-transporting ATPase, transmembrane domain"/>
    <property type="match status" value="2"/>
</dbReference>
<keyword evidence="10" id="KW-0406">Ion transport</keyword>
<evidence type="ECO:0000313" key="15">
    <source>
        <dbReference type="Proteomes" id="UP000663852"/>
    </source>
</evidence>
<keyword evidence="4 10" id="KW-0812">Transmembrane</keyword>
<evidence type="ECO:0000313" key="13">
    <source>
        <dbReference type="EMBL" id="CAF1560047.1"/>
    </source>
</evidence>
<evidence type="ECO:0000256" key="3">
    <source>
        <dbReference type="ARBA" id="ARBA00022553"/>
    </source>
</evidence>
<keyword evidence="3" id="KW-0597">Phosphoprotein</keyword>
<evidence type="ECO:0000256" key="10">
    <source>
        <dbReference type="RuleBase" id="RU362083"/>
    </source>
</evidence>
<dbReference type="AlphaFoldDB" id="A0A814A4V9"/>
<accession>A0A814A4V9</accession>
<evidence type="ECO:0000256" key="4">
    <source>
        <dbReference type="ARBA" id="ARBA00022692"/>
    </source>
</evidence>
<evidence type="ECO:0000259" key="11">
    <source>
        <dbReference type="SMART" id="SM00831"/>
    </source>
</evidence>
<feature type="transmembrane region" description="Helical" evidence="10">
    <location>
        <begin position="268"/>
        <end position="290"/>
    </location>
</feature>
<dbReference type="PRINTS" id="PR00121">
    <property type="entry name" value="NAKATPASE"/>
</dbReference>
<feature type="transmembrane region" description="Helical" evidence="10">
    <location>
        <begin position="302"/>
        <end position="324"/>
    </location>
</feature>
<dbReference type="GO" id="GO:0005886">
    <property type="term" value="C:plasma membrane"/>
    <property type="evidence" value="ECO:0007669"/>
    <property type="project" value="UniProtKB-SubCell"/>
</dbReference>
<reference evidence="12" key="1">
    <citation type="submission" date="2021-02" db="EMBL/GenBank/DDBJ databases">
        <authorList>
            <person name="Nowell W R."/>
        </authorList>
    </citation>
    <scope>NUCLEOTIDE SEQUENCE</scope>
</reference>
<dbReference type="InterPro" id="IPR023299">
    <property type="entry name" value="ATPase_P-typ_cyto_dom_N"/>
</dbReference>
<evidence type="ECO:0000256" key="2">
    <source>
        <dbReference type="ARBA" id="ARBA00008804"/>
    </source>
</evidence>
<dbReference type="Pfam" id="PF00690">
    <property type="entry name" value="Cation_ATPase_N"/>
    <property type="match status" value="1"/>
</dbReference>
<protein>
    <recommendedName>
        <fullName evidence="10">Plasma membrane ATPase</fullName>
        <ecNumber evidence="10">7.1.2.1</ecNumber>
    </recommendedName>
</protein>
<evidence type="ECO:0000313" key="12">
    <source>
        <dbReference type="EMBL" id="CAF0907635.1"/>
    </source>
</evidence>
<dbReference type="PANTHER" id="PTHR42861">
    <property type="entry name" value="CALCIUM-TRANSPORTING ATPASE"/>
    <property type="match status" value="1"/>
</dbReference>
<dbReference type="GO" id="GO:0008553">
    <property type="term" value="F:P-type proton-exporting transporter activity"/>
    <property type="evidence" value="ECO:0007669"/>
    <property type="project" value="UniProtKB-UniRule"/>
</dbReference>
<evidence type="ECO:0000256" key="6">
    <source>
        <dbReference type="ARBA" id="ARBA00022840"/>
    </source>
</evidence>
<sequence>MAPEMNGRPKSTSVNIPAQAVKNLTVEEMYNKEKYDLSTMKEGDVFKMLDTKKDGLNDDQIKERLEKFGHNRLDEKTQNPIIQFLLFMWNPLSWVMEAAAIVAIAVSNGGGRAPDWEDFVGIILLLLANSIIGFIEQRNAGSAVKSLMKSLAPEAKVKRNGQWKVIDAAELVPGDIIGIKLGDVIPADGRLIVEQGDISIDQAALTGESLPVDKKHGDEIFSGSICKQGEGEAVVIGTGVNTFFGRAAKLVGNANDEIGHLQTILAKIGNFCIAAIGIFIIAEIFVMYAGFHYSYRRGINNILVLLIGGIPIAMPTVLSVTLAIGARQLSEHKAIVTHVTAIEELAAVTILCSDKTGTLTLNKLVVDKDTIKKYADIESGEIIRYAAIASRLEHPDAIDACIISTYGDKDKVRDGIQELDFKPFNPTIKRTEITYKETKDGSVHRISKGMSHTILDLCTRDKTDQQIKQLNADVDEFAGRGLRALAVAIEDVPSGEKDGKGNGFKLIGLLPIYDPPREDTKETIQRALELGKYLFYILVPIFIT</sequence>
<dbReference type="EC" id="7.1.2.1" evidence="10"/>
<evidence type="ECO:0000256" key="8">
    <source>
        <dbReference type="ARBA" id="ARBA00022989"/>
    </source>
</evidence>
<proteinExistence type="inferred from homology"/>
<gene>
    <name evidence="12" type="ORF">EDS130_LOCUS10104</name>
    <name evidence="13" type="ORF">XAT740_LOCUS43548</name>
</gene>
<keyword evidence="8 10" id="KW-1133">Transmembrane helix</keyword>
<dbReference type="FunFam" id="2.70.150.10:FF:000042">
    <property type="entry name" value="Plasma membrane ATPase"/>
    <property type="match status" value="1"/>
</dbReference>
<evidence type="ECO:0000256" key="1">
    <source>
        <dbReference type="ARBA" id="ARBA00004141"/>
    </source>
</evidence>
<comment type="caution">
    <text evidence="10">Lacks conserved residue(s) required for the propagation of feature annotation.</text>
</comment>
<dbReference type="InterPro" id="IPR004014">
    <property type="entry name" value="ATPase_P-typ_cation-transptr_N"/>
</dbReference>